<dbReference type="NCBIfam" id="TIGR00232">
    <property type="entry name" value="tktlase_bact"/>
    <property type="match status" value="1"/>
</dbReference>
<name>A0ABZ0PIL1_9PROT</name>
<evidence type="ECO:0000256" key="5">
    <source>
        <dbReference type="ARBA" id="ARBA00022723"/>
    </source>
</evidence>
<dbReference type="SUPFAM" id="SSF52922">
    <property type="entry name" value="TK C-terminal domain-like"/>
    <property type="match status" value="1"/>
</dbReference>
<gene>
    <name evidence="13" type="primary">tkt</name>
    <name evidence="13" type="ORF">R9Z33_00215</name>
</gene>
<keyword evidence="7 11" id="KW-0460">Magnesium</keyword>
<dbReference type="Gene3D" id="3.40.50.970">
    <property type="match status" value="2"/>
</dbReference>
<keyword evidence="6 11" id="KW-0106">Calcium</keyword>
<dbReference type="EMBL" id="CP137852">
    <property type="protein sequence ID" value="WPB85312.1"/>
    <property type="molecule type" value="Genomic_DNA"/>
</dbReference>
<protein>
    <recommendedName>
        <fullName evidence="3 10">Transketolase</fullName>
        <ecNumber evidence="3 10">2.2.1.1</ecNumber>
    </recommendedName>
</protein>
<feature type="domain" description="Transketolase-like pyrimidine-binding" evidence="12">
    <location>
        <begin position="372"/>
        <end position="543"/>
    </location>
</feature>
<accession>A0ABZ0PIL1</accession>
<dbReference type="PANTHER" id="PTHR43522:SF2">
    <property type="entry name" value="TRANSKETOLASE 1-RELATED"/>
    <property type="match status" value="1"/>
</dbReference>
<keyword evidence="5 11" id="KW-0479">Metal-binding</keyword>
<dbReference type="InterPro" id="IPR005478">
    <property type="entry name" value="Transketolase_bac-like"/>
</dbReference>
<evidence type="ECO:0000256" key="3">
    <source>
        <dbReference type="ARBA" id="ARBA00013152"/>
    </source>
</evidence>
<dbReference type="InterPro" id="IPR009014">
    <property type="entry name" value="Transketo_C/PFOR_II"/>
</dbReference>
<dbReference type="EC" id="2.2.1.1" evidence="3 10"/>
<dbReference type="SMART" id="SM00861">
    <property type="entry name" value="Transket_pyr"/>
    <property type="match status" value="1"/>
</dbReference>
<evidence type="ECO:0000256" key="11">
    <source>
        <dbReference type="RuleBase" id="RU004996"/>
    </source>
</evidence>
<dbReference type="InterPro" id="IPR049557">
    <property type="entry name" value="Transketolase_CS"/>
</dbReference>
<dbReference type="InterPro" id="IPR055152">
    <property type="entry name" value="Transketolase-like_C_2"/>
</dbReference>
<comment type="catalytic activity">
    <reaction evidence="9 11">
        <text>D-sedoheptulose 7-phosphate + D-glyceraldehyde 3-phosphate = aldehydo-D-ribose 5-phosphate + D-xylulose 5-phosphate</text>
        <dbReference type="Rhea" id="RHEA:10508"/>
        <dbReference type="ChEBI" id="CHEBI:57483"/>
        <dbReference type="ChEBI" id="CHEBI:57737"/>
        <dbReference type="ChEBI" id="CHEBI:58273"/>
        <dbReference type="ChEBI" id="CHEBI:59776"/>
        <dbReference type="EC" id="2.2.1.1"/>
    </reaction>
</comment>
<comment type="similarity">
    <text evidence="1 11">Belongs to the transketolase family.</text>
</comment>
<dbReference type="InterPro" id="IPR033247">
    <property type="entry name" value="Transketolase_fam"/>
</dbReference>
<dbReference type="InterPro" id="IPR005475">
    <property type="entry name" value="Transketolase-like_Pyr-bd"/>
</dbReference>
<sequence>MASIDSPSTSPNLALAAQAAILALPVTEERRMADCIRVLAMDAVEKAKSGHPGMPMGMADVATVLFTRFLKYDAADPRWADRDRFVLSAGHGSMLLYGLLHLTGHAGMEMEVLKNFRQLHSAAAGHPEYGEHPAIEMTTGPLGQGISTAVGMAMAERMLAARFGKSLVDHRTWVICSDGDLQEGISHEAAALAGHLGLDKLTVLWDDNHISIDGDTALSFSEDVLRRYQAYGWAVKRVDGHDHAQLAAAMAAATRSKKPTIIACRTIIGFAAPKKAGTAGSHGAPLGADEITGAKSALGWNAEPFTIPEGLKARWEEAGRRSAGTRRSWLKRLAKHPMRVEFERAMAGKLPENWAEGLNALRATFATEKPKIGSRIASQRSLGALVPAVPEMVGGSADLTGSNNTDVKGVPAIGPGNFNGRYVHWGVREHGMAAAMNGMALHGGIIPYGGTFLIFADYLRPALRLAALMHQRVIHVLTHDSIGLGEDGPTHQPVETIASLRAIPNLAVFRPADAMETAECWELALRRTEGPSVLALSRQALPALREDATENRSARGAYVLAEAEGARDVTLIATGSEVQLAIAARATLAEQGIQAAVVSFPCWEIFAQQDEAYRASVLGTAPRIGIEAGIGFGWERWTDAFVGMNGFGASAPAEKLFEHFGITAPALVTAAKSLLGQGPNTQGQSK</sequence>
<evidence type="ECO:0000259" key="12">
    <source>
        <dbReference type="SMART" id="SM00861"/>
    </source>
</evidence>
<dbReference type="Pfam" id="PF02779">
    <property type="entry name" value="Transket_pyr"/>
    <property type="match status" value="1"/>
</dbReference>
<comment type="cofactor">
    <cofactor evidence="11">
        <name>Mg(2+)</name>
        <dbReference type="ChEBI" id="CHEBI:18420"/>
    </cofactor>
    <cofactor evidence="11">
        <name>Ca(2+)</name>
        <dbReference type="ChEBI" id="CHEBI:29108"/>
    </cofactor>
    <cofactor evidence="11">
        <name>Mn(2+)</name>
        <dbReference type="ChEBI" id="CHEBI:29035"/>
    </cofactor>
    <cofactor evidence="11">
        <name>Co(2+)</name>
        <dbReference type="ChEBI" id="CHEBI:48828"/>
    </cofactor>
    <text evidence="11">Binds 1 Mg(2+) ion per subunit. Can also utilize other divalent metal cations, such as Ca(2+), Mn(2+) and Co(2+).</text>
</comment>
<dbReference type="PANTHER" id="PTHR43522">
    <property type="entry name" value="TRANSKETOLASE"/>
    <property type="match status" value="1"/>
</dbReference>
<evidence type="ECO:0000313" key="14">
    <source>
        <dbReference type="Proteomes" id="UP001305521"/>
    </source>
</evidence>
<evidence type="ECO:0000256" key="8">
    <source>
        <dbReference type="ARBA" id="ARBA00023052"/>
    </source>
</evidence>
<comment type="subunit">
    <text evidence="2 11">Homodimer.</text>
</comment>
<evidence type="ECO:0000256" key="6">
    <source>
        <dbReference type="ARBA" id="ARBA00022837"/>
    </source>
</evidence>
<dbReference type="Pfam" id="PF00456">
    <property type="entry name" value="Transketolase_N"/>
    <property type="match status" value="1"/>
</dbReference>
<evidence type="ECO:0000256" key="4">
    <source>
        <dbReference type="ARBA" id="ARBA00022679"/>
    </source>
</evidence>
<dbReference type="Pfam" id="PF22613">
    <property type="entry name" value="Transketolase_C_1"/>
    <property type="match status" value="1"/>
</dbReference>
<evidence type="ECO:0000256" key="1">
    <source>
        <dbReference type="ARBA" id="ARBA00007131"/>
    </source>
</evidence>
<dbReference type="PROSITE" id="PS00802">
    <property type="entry name" value="TRANSKETOLASE_2"/>
    <property type="match status" value="1"/>
</dbReference>
<comment type="function">
    <text evidence="11">Catalyzes the transfer of a two-carbon ketol group from a ketose donor to an aldose acceptor, via a covalent intermediate with the cofactor thiamine pyrophosphate.</text>
</comment>
<dbReference type="PROSITE" id="PS00801">
    <property type="entry name" value="TRANSKETOLASE_1"/>
    <property type="match status" value="1"/>
</dbReference>
<dbReference type="InterPro" id="IPR020826">
    <property type="entry name" value="Transketolase_BS"/>
</dbReference>
<organism evidence="13 14">
    <name type="scientific">Sediminicoccus rosea</name>
    <dbReference type="NCBI Taxonomy" id="1225128"/>
    <lineage>
        <taxon>Bacteria</taxon>
        <taxon>Pseudomonadati</taxon>
        <taxon>Pseudomonadota</taxon>
        <taxon>Alphaproteobacteria</taxon>
        <taxon>Acetobacterales</taxon>
        <taxon>Roseomonadaceae</taxon>
        <taxon>Sediminicoccus</taxon>
    </lineage>
</organism>
<dbReference type="Gene3D" id="3.40.50.920">
    <property type="match status" value="1"/>
</dbReference>
<evidence type="ECO:0000256" key="9">
    <source>
        <dbReference type="ARBA" id="ARBA00049473"/>
    </source>
</evidence>
<reference evidence="13 14" key="1">
    <citation type="submission" date="2023-11" db="EMBL/GenBank/DDBJ databases">
        <title>Arctic aerobic anoxygenic photoheterotroph Sediminicoccus rosea KRV36 adapts its photosynthesis to long days of polar summer.</title>
        <authorList>
            <person name="Tomasch J."/>
            <person name="Kopejtka K."/>
            <person name="Bily T."/>
            <person name="Gardiner A.T."/>
            <person name="Gardian Z."/>
            <person name="Shivaramu S."/>
            <person name="Koblizek M."/>
            <person name="Engelhardt F."/>
            <person name="Kaftan D."/>
        </authorList>
    </citation>
    <scope>NUCLEOTIDE SEQUENCE [LARGE SCALE GENOMIC DNA]</scope>
    <source>
        <strain evidence="13 14">R-30</strain>
    </source>
</reference>
<dbReference type="CDD" id="cd02012">
    <property type="entry name" value="TPP_TK"/>
    <property type="match status" value="1"/>
</dbReference>
<dbReference type="GO" id="GO:0004802">
    <property type="term" value="F:transketolase activity"/>
    <property type="evidence" value="ECO:0007669"/>
    <property type="project" value="UniProtKB-EC"/>
</dbReference>
<keyword evidence="14" id="KW-1185">Reference proteome</keyword>
<dbReference type="SUPFAM" id="SSF52518">
    <property type="entry name" value="Thiamin diphosphate-binding fold (THDP-binding)"/>
    <property type="match status" value="2"/>
</dbReference>
<dbReference type="Proteomes" id="UP001305521">
    <property type="component" value="Chromosome"/>
</dbReference>
<proteinExistence type="inferred from homology"/>
<evidence type="ECO:0000256" key="7">
    <source>
        <dbReference type="ARBA" id="ARBA00022842"/>
    </source>
</evidence>
<dbReference type="InterPro" id="IPR029061">
    <property type="entry name" value="THDP-binding"/>
</dbReference>
<dbReference type="InterPro" id="IPR005474">
    <property type="entry name" value="Transketolase_N"/>
</dbReference>
<keyword evidence="8 11" id="KW-0786">Thiamine pyrophosphate</keyword>
<evidence type="ECO:0000256" key="10">
    <source>
        <dbReference type="NCBIfam" id="TIGR00232"/>
    </source>
</evidence>
<keyword evidence="4 11" id="KW-0808">Transferase</keyword>
<evidence type="ECO:0000256" key="2">
    <source>
        <dbReference type="ARBA" id="ARBA00011738"/>
    </source>
</evidence>
<comment type="cofactor">
    <cofactor evidence="11">
        <name>thiamine diphosphate</name>
        <dbReference type="ChEBI" id="CHEBI:58937"/>
    </cofactor>
    <text evidence="11">Binds 1 thiamine pyrophosphate per subunit.</text>
</comment>
<evidence type="ECO:0000313" key="13">
    <source>
        <dbReference type="EMBL" id="WPB85312.1"/>
    </source>
</evidence>
<dbReference type="CDD" id="cd07033">
    <property type="entry name" value="TPP_PYR_DXS_TK_like"/>
    <property type="match status" value="1"/>
</dbReference>